<comment type="caution">
    <text evidence="2">The sequence shown here is derived from an EMBL/GenBank/DDBJ whole genome shotgun (WGS) entry which is preliminary data.</text>
</comment>
<reference evidence="2 3" key="1">
    <citation type="submission" date="2019-10" db="EMBL/GenBank/DDBJ databases">
        <title>Glaciimonas soli sp. nov., a psychrophilic bacterium isolated from the forest soil of a high elevation mountain in Taiwan.</title>
        <authorList>
            <person name="Wang L.-T."/>
            <person name="Shieh W.Y."/>
        </authorList>
    </citation>
    <scope>NUCLEOTIDE SEQUENCE [LARGE SCALE GENOMIC DNA]</scope>
    <source>
        <strain evidence="2 3">GS1</strain>
    </source>
</reference>
<comment type="similarity">
    <text evidence="1">Belongs to the UPF0145 family.</text>
</comment>
<dbReference type="InterPro" id="IPR035439">
    <property type="entry name" value="UPF0145_dom_sf"/>
</dbReference>
<dbReference type="PANTHER" id="PTHR34068:SF2">
    <property type="entry name" value="UPF0145 PROTEIN SCO3412"/>
    <property type="match status" value="1"/>
</dbReference>
<dbReference type="OrthoDB" id="7169532at2"/>
<gene>
    <name evidence="2" type="ORF">GEV47_08990</name>
</gene>
<dbReference type="Gene3D" id="3.30.110.70">
    <property type="entry name" value="Hypothetical protein apc22750. Chain B"/>
    <property type="match status" value="3"/>
</dbReference>
<dbReference type="SUPFAM" id="SSF117782">
    <property type="entry name" value="YbjQ-like"/>
    <property type="match status" value="3"/>
</dbReference>
<dbReference type="Pfam" id="PF01906">
    <property type="entry name" value="YbjQ_1"/>
    <property type="match status" value="3"/>
</dbReference>
<sequence>MPQPKITGLSGNEIYCMQLKGYKARGILVGNSVQSMGFLGSLGSAFRGAMGGEIPAVTEMIHDGRQAAFDRMADEAVSEGVHGIVGVSSELRGLAGNSEFLFVGSGVVGNSATRMFSSAGDAQELYCHMDAGYQPIHFAFGNIAYSVGVIGGIAGTLKTMVRGEIREFSDIFNATRHHALERLVKQAKTAGANAVVGVRTNVMRMNGMHEMYMTGTAAYHPSLPGEFNTAPVTSDLTGEELWAMTSLGYAPVKLLISTSVYSLGAIGGVKAMFKGFVKGEISDLTTLIYDARENVFDRLNAEATAVGAEEVVGTKTYIVELGSGLIEVVAIGTAVRKLPGFSVQTAALPCQAIIRDKDTWLSGDGGFDLQSTRAGG</sequence>
<organism evidence="2 3">
    <name type="scientific">Glaciimonas soli</name>
    <dbReference type="NCBI Taxonomy" id="2590999"/>
    <lineage>
        <taxon>Bacteria</taxon>
        <taxon>Pseudomonadati</taxon>
        <taxon>Pseudomonadota</taxon>
        <taxon>Betaproteobacteria</taxon>
        <taxon>Burkholderiales</taxon>
        <taxon>Oxalobacteraceae</taxon>
        <taxon>Glaciimonas</taxon>
    </lineage>
</organism>
<dbReference type="InterPro" id="IPR002765">
    <property type="entry name" value="UPF0145_YbjQ-like"/>
</dbReference>
<dbReference type="Proteomes" id="UP000451565">
    <property type="component" value="Unassembled WGS sequence"/>
</dbReference>
<name>A0A843YS46_9BURK</name>
<evidence type="ECO:0000313" key="2">
    <source>
        <dbReference type="EMBL" id="MQR00817.1"/>
    </source>
</evidence>
<dbReference type="RefSeq" id="WP_153234435.1">
    <property type="nucleotide sequence ID" value="NZ_WINI01000004.1"/>
</dbReference>
<dbReference type="AlphaFoldDB" id="A0A843YS46"/>
<evidence type="ECO:0000313" key="3">
    <source>
        <dbReference type="Proteomes" id="UP000451565"/>
    </source>
</evidence>
<keyword evidence="3" id="KW-1185">Reference proteome</keyword>
<proteinExistence type="inferred from homology"/>
<evidence type="ECO:0000256" key="1">
    <source>
        <dbReference type="ARBA" id="ARBA00010751"/>
    </source>
</evidence>
<dbReference type="PANTHER" id="PTHR34068">
    <property type="entry name" value="UPF0145 PROTEIN YBJQ"/>
    <property type="match status" value="1"/>
</dbReference>
<dbReference type="EMBL" id="WINI01000004">
    <property type="protein sequence ID" value="MQR00817.1"/>
    <property type="molecule type" value="Genomic_DNA"/>
</dbReference>
<protein>
    <submittedName>
        <fullName evidence="2">Heavy metal-binding domain-containing protein</fullName>
    </submittedName>
</protein>
<accession>A0A843YS46</accession>